<keyword evidence="2" id="KW-1185">Reference proteome</keyword>
<dbReference type="EMBL" id="MU274916">
    <property type="protein sequence ID" value="KAI0087662.1"/>
    <property type="molecule type" value="Genomic_DNA"/>
</dbReference>
<dbReference type="Proteomes" id="UP001055072">
    <property type="component" value="Unassembled WGS sequence"/>
</dbReference>
<reference evidence="1" key="1">
    <citation type="journal article" date="2021" name="Environ. Microbiol.">
        <title>Gene family expansions and transcriptome signatures uncover fungal adaptations to wood decay.</title>
        <authorList>
            <person name="Hage H."/>
            <person name="Miyauchi S."/>
            <person name="Viragh M."/>
            <person name="Drula E."/>
            <person name="Min B."/>
            <person name="Chaduli D."/>
            <person name="Navarro D."/>
            <person name="Favel A."/>
            <person name="Norest M."/>
            <person name="Lesage-Meessen L."/>
            <person name="Balint B."/>
            <person name="Merenyi Z."/>
            <person name="de Eugenio L."/>
            <person name="Morin E."/>
            <person name="Martinez A.T."/>
            <person name="Baldrian P."/>
            <person name="Stursova M."/>
            <person name="Martinez M.J."/>
            <person name="Novotny C."/>
            <person name="Magnuson J.K."/>
            <person name="Spatafora J.W."/>
            <person name="Maurice S."/>
            <person name="Pangilinan J."/>
            <person name="Andreopoulos W."/>
            <person name="LaButti K."/>
            <person name="Hundley H."/>
            <person name="Na H."/>
            <person name="Kuo A."/>
            <person name="Barry K."/>
            <person name="Lipzen A."/>
            <person name="Henrissat B."/>
            <person name="Riley R."/>
            <person name="Ahrendt S."/>
            <person name="Nagy L.G."/>
            <person name="Grigoriev I.V."/>
            <person name="Martin F."/>
            <person name="Rosso M.N."/>
        </authorList>
    </citation>
    <scope>NUCLEOTIDE SEQUENCE</scope>
    <source>
        <strain evidence="1">CBS 384.51</strain>
    </source>
</reference>
<organism evidence="1 2">
    <name type="scientific">Irpex rosettiformis</name>
    <dbReference type="NCBI Taxonomy" id="378272"/>
    <lineage>
        <taxon>Eukaryota</taxon>
        <taxon>Fungi</taxon>
        <taxon>Dikarya</taxon>
        <taxon>Basidiomycota</taxon>
        <taxon>Agaricomycotina</taxon>
        <taxon>Agaricomycetes</taxon>
        <taxon>Polyporales</taxon>
        <taxon>Irpicaceae</taxon>
        <taxon>Irpex</taxon>
    </lineage>
</organism>
<evidence type="ECO:0000313" key="2">
    <source>
        <dbReference type="Proteomes" id="UP001055072"/>
    </source>
</evidence>
<gene>
    <name evidence="1" type="ORF">BDY19DRAFT_994572</name>
</gene>
<protein>
    <submittedName>
        <fullName evidence="1">Uncharacterized protein</fullName>
    </submittedName>
</protein>
<comment type="caution">
    <text evidence="1">The sequence shown here is derived from an EMBL/GenBank/DDBJ whole genome shotgun (WGS) entry which is preliminary data.</text>
</comment>
<name>A0ACB8TZY7_9APHY</name>
<sequence>MSFFTPFPNFHNQSFGHGYSFHLFLTMFANLVTRYPDYQGNLFPPNSTAGHLHELYAACDTLQRWFSDAMVQQALGHTITITLHDEHFDQSTTITYGDRCTRQGCGMAHIRLTWKDPNMTTPNTIVFDVPTSILQTQHFPSRAMNYRRLPGDCTCDLDATTAAGIPATELFRYNLPSHHTAQNLLTGPDPEGPWLRLVRRTETAVAATVHDADLDRLLQNTGEAVNALILSSPRRVPERRIDLVLWWWLARQEALLNERNRRASRLCRAIYQALQVAASNRTQRVIDGFLEAPIVYDTHVISTPDERISFDHIHQPQQDAATQTEVPYPVIPTIHLGPGSPPPTTSSHAATPMLDDSSRESSVRPPTGGTVPHYILTVHTEMSEDSEDSGSEADVEESPEEGEIRIRTNTRVLVQGQDTPYSPVFVPSPTPTYTNDNDDDLYHTPANDEDVPRMPGGL</sequence>
<proteinExistence type="predicted"/>
<evidence type="ECO:0000313" key="1">
    <source>
        <dbReference type="EMBL" id="KAI0087662.1"/>
    </source>
</evidence>
<accession>A0ACB8TZY7</accession>